<feature type="short sequence motif" description="Q motif" evidence="15">
    <location>
        <begin position="218"/>
        <end position="246"/>
    </location>
</feature>
<feature type="compositionally biased region" description="Pro residues" evidence="16">
    <location>
        <begin position="1"/>
        <end position="10"/>
    </location>
</feature>
<reference evidence="22" key="1">
    <citation type="submission" date="2022-11" db="UniProtKB">
        <authorList>
            <consortium name="WormBaseParasite"/>
        </authorList>
    </citation>
    <scope>IDENTIFICATION</scope>
</reference>
<dbReference type="InterPro" id="IPR013785">
    <property type="entry name" value="Aldolase_TIM"/>
</dbReference>
<evidence type="ECO:0000256" key="12">
    <source>
        <dbReference type="ARBA" id="ARBA00047326"/>
    </source>
</evidence>
<evidence type="ECO:0000256" key="4">
    <source>
        <dbReference type="ARBA" id="ARBA00022691"/>
    </source>
</evidence>
<dbReference type="InterPro" id="IPR027417">
    <property type="entry name" value="P-loop_NTPase"/>
</dbReference>
<dbReference type="EC" id="2.8.1.8" evidence="14"/>
<keyword evidence="14" id="KW-0496">Mitochondrion</keyword>
<dbReference type="PANTHER" id="PTHR10949">
    <property type="entry name" value="LIPOYL SYNTHASE"/>
    <property type="match status" value="1"/>
</dbReference>
<dbReference type="FunFam" id="3.40.50.300:FF:000079">
    <property type="entry name" value="probable ATP-dependent RNA helicase DDX17"/>
    <property type="match status" value="1"/>
</dbReference>
<evidence type="ECO:0000313" key="22">
    <source>
        <dbReference type="WBParaSite" id="Gr19_v10_g12142.t1"/>
    </source>
</evidence>
<feature type="binding site" evidence="14">
    <location>
        <position position="898"/>
    </location>
    <ligand>
        <name>[4Fe-4S] cluster</name>
        <dbReference type="ChEBI" id="CHEBI:49883"/>
        <label>2</label>
        <note>4Fe-4S-S-AdoMet</note>
    </ligand>
</feature>
<feature type="domain" description="Radical SAM core" evidence="20">
    <location>
        <begin position="879"/>
        <end position="1098"/>
    </location>
</feature>
<keyword evidence="21" id="KW-1185">Reference proteome</keyword>
<keyword evidence="5 14" id="KW-0479">Metal-binding</keyword>
<feature type="binding site" evidence="14">
    <location>
        <position position="901"/>
    </location>
    <ligand>
        <name>[4Fe-4S] cluster</name>
        <dbReference type="ChEBI" id="CHEBI:49883"/>
        <label>2</label>
        <note>4Fe-4S-S-AdoMet</note>
    </ligand>
</feature>
<feature type="binding site" evidence="14">
    <location>
        <position position="868"/>
    </location>
    <ligand>
        <name>[4Fe-4S] cluster</name>
        <dbReference type="ChEBI" id="CHEBI:49883"/>
        <label>1</label>
    </ligand>
</feature>
<feature type="region of interest" description="Disordered" evidence="16">
    <location>
        <begin position="1"/>
        <end position="30"/>
    </location>
</feature>
<dbReference type="SMART" id="SM00490">
    <property type="entry name" value="HELICc"/>
    <property type="match status" value="1"/>
</dbReference>
<dbReference type="SFLD" id="SFLDF00271">
    <property type="entry name" value="lipoyl_synthase"/>
    <property type="match status" value="1"/>
</dbReference>
<keyword evidence="3 14" id="KW-0808">Transferase</keyword>
<dbReference type="FunFam" id="3.20.20.70:FF:000036">
    <property type="entry name" value="Lipoyl synthase, mitochondrial"/>
    <property type="match status" value="1"/>
</dbReference>
<organism evidence="21 22">
    <name type="scientific">Globodera rostochiensis</name>
    <name type="common">Golden nematode worm</name>
    <name type="synonym">Heterodera rostochiensis</name>
    <dbReference type="NCBI Taxonomy" id="31243"/>
    <lineage>
        <taxon>Eukaryota</taxon>
        <taxon>Metazoa</taxon>
        <taxon>Ecdysozoa</taxon>
        <taxon>Nematoda</taxon>
        <taxon>Chromadorea</taxon>
        <taxon>Rhabditida</taxon>
        <taxon>Tylenchina</taxon>
        <taxon>Tylenchomorpha</taxon>
        <taxon>Tylenchoidea</taxon>
        <taxon>Heteroderidae</taxon>
        <taxon>Heteroderinae</taxon>
        <taxon>Globodera</taxon>
    </lineage>
</organism>
<dbReference type="GO" id="GO:0051539">
    <property type="term" value="F:4 iron, 4 sulfur cluster binding"/>
    <property type="evidence" value="ECO:0007669"/>
    <property type="project" value="UniProtKB-UniRule"/>
</dbReference>
<evidence type="ECO:0000256" key="13">
    <source>
        <dbReference type="ARBA" id="ARBA00047984"/>
    </source>
</evidence>
<dbReference type="Gene3D" id="3.20.20.70">
    <property type="entry name" value="Aldolase class I"/>
    <property type="match status" value="1"/>
</dbReference>
<evidence type="ECO:0000256" key="8">
    <source>
        <dbReference type="ARBA" id="ARBA00022806"/>
    </source>
</evidence>
<evidence type="ECO:0000259" key="17">
    <source>
        <dbReference type="PROSITE" id="PS51192"/>
    </source>
</evidence>
<feature type="domain" description="Helicase ATP-binding" evidence="17">
    <location>
        <begin position="249"/>
        <end position="424"/>
    </location>
</feature>
<dbReference type="InterPro" id="IPR011545">
    <property type="entry name" value="DEAD/DEAH_box_helicase_dom"/>
</dbReference>
<keyword evidence="2 14" id="KW-0004">4Fe-4S</keyword>
<feature type="binding site" evidence="14">
    <location>
        <position position="863"/>
    </location>
    <ligand>
        <name>[4Fe-4S] cluster</name>
        <dbReference type="ChEBI" id="CHEBI:49883"/>
        <label>1</label>
    </ligand>
</feature>
<comment type="catalytic activity">
    <reaction evidence="13">
        <text>ATP + H2O = ADP + phosphate + H(+)</text>
        <dbReference type="Rhea" id="RHEA:13065"/>
        <dbReference type="ChEBI" id="CHEBI:15377"/>
        <dbReference type="ChEBI" id="CHEBI:15378"/>
        <dbReference type="ChEBI" id="CHEBI:30616"/>
        <dbReference type="ChEBI" id="CHEBI:43474"/>
        <dbReference type="ChEBI" id="CHEBI:456216"/>
        <dbReference type="EC" id="3.6.4.13"/>
    </reaction>
</comment>
<dbReference type="InterPro" id="IPR058240">
    <property type="entry name" value="rSAM_sf"/>
</dbReference>
<dbReference type="SFLD" id="SFLDG01058">
    <property type="entry name" value="lipoyl_synthase_like"/>
    <property type="match status" value="1"/>
</dbReference>
<dbReference type="InterPro" id="IPR031691">
    <property type="entry name" value="LIAS_N"/>
</dbReference>
<dbReference type="InterPro" id="IPR003698">
    <property type="entry name" value="Lipoyl_synth"/>
</dbReference>
<evidence type="ECO:0000256" key="14">
    <source>
        <dbReference type="HAMAP-Rule" id="MF_03123"/>
    </source>
</evidence>
<evidence type="ECO:0000256" key="5">
    <source>
        <dbReference type="ARBA" id="ARBA00022723"/>
    </source>
</evidence>
<evidence type="ECO:0000256" key="7">
    <source>
        <dbReference type="ARBA" id="ARBA00022801"/>
    </source>
</evidence>
<dbReference type="PROSITE" id="PS51194">
    <property type="entry name" value="HELICASE_CTER"/>
    <property type="match status" value="1"/>
</dbReference>
<feature type="binding site" evidence="14">
    <location>
        <position position="874"/>
    </location>
    <ligand>
        <name>[4Fe-4S] cluster</name>
        <dbReference type="ChEBI" id="CHEBI:49883"/>
        <label>1</label>
    </ligand>
</feature>
<dbReference type="PROSITE" id="PS51918">
    <property type="entry name" value="RADICAL_SAM"/>
    <property type="match status" value="1"/>
</dbReference>
<name>A0A914GXP2_GLORO</name>
<evidence type="ECO:0000256" key="2">
    <source>
        <dbReference type="ARBA" id="ARBA00022485"/>
    </source>
</evidence>
<dbReference type="GO" id="GO:0046872">
    <property type="term" value="F:metal ion binding"/>
    <property type="evidence" value="ECO:0007669"/>
    <property type="project" value="UniProtKB-KW"/>
</dbReference>
<dbReference type="Pfam" id="PF00271">
    <property type="entry name" value="Helicase_C"/>
    <property type="match status" value="1"/>
</dbReference>
<feature type="domain" description="Helicase C-terminal" evidence="18">
    <location>
        <begin position="449"/>
        <end position="596"/>
    </location>
</feature>
<evidence type="ECO:0000259" key="20">
    <source>
        <dbReference type="PROSITE" id="PS51918"/>
    </source>
</evidence>
<comment type="subcellular location">
    <subcellularLocation>
        <location evidence="1 14">Mitochondrion</location>
    </subcellularLocation>
</comment>
<dbReference type="SMART" id="SM00729">
    <property type="entry name" value="Elp3"/>
    <property type="match status" value="1"/>
</dbReference>
<dbReference type="Pfam" id="PF16881">
    <property type="entry name" value="LIAS_N"/>
    <property type="match status" value="1"/>
</dbReference>
<dbReference type="WBParaSite" id="Gr19_v10_g12142.t1">
    <property type="protein sequence ID" value="Gr19_v10_g12142.t1"/>
    <property type="gene ID" value="Gr19_v10_g12142"/>
</dbReference>
<evidence type="ECO:0000259" key="19">
    <source>
        <dbReference type="PROSITE" id="PS51195"/>
    </source>
</evidence>
<dbReference type="Pfam" id="PF04055">
    <property type="entry name" value="Radical_SAM"/>
    <property type="match status" value="1"/>
</dbReference>
<dbReference type="GO" id="GO:0016992">
    <property type="term" value="F:lipoate synthase activity"/>
    <property type="evidence" value="ECO:0007669"/>
    <property type="project" value="UniProtKB-UniRule"/>
</dbReference>
<evidence type="ECO:0000256" key="1">
    <source>
        <dbReference type="ARBA" id="ARBA00004173"/>
    </source>
</evidence>
<dbReference type="GO" id="GO:0005524">
    <property type="term" value="F:ATP binding"/>
    <property type="evidence" value="ECO:0007669"/>
    <property type="project" value="UniProtKB-KW"/>
</dbReference>
<dbReference type="AlphaFoldDB" id="A0A914GXP2"/>
<dbReference type="InterPro" id="IPR001650">
    <property type="entry name" value="Helicase_C-like"/>
</dbReference>
<dbReference type="InterPro" id="IPR006638">
    <property type="entry name" value="Elp3/MiaA/NifB-like_rSAM"/>
</dbReference>
<feature type="binding site" evidence="14">
    <location>
        <position position="894"/>
    </location>
    <ligand>
        <name>[4Fe-4S] cluster</name>
        <dbReference type="ChEBI" id="CHEBI:49883"/>
        <label>2</label>
        <note>4Fe-4S-S-AdoMet</note>
    </ligand>
</feature>
<keyword evidence="7" id="KW-0378">Hydrolase</keyword>
<keyword evidence="10 14" id="KW-0408">Iron</keyword>
<dbReference type="PANTHER" id="PTHR10949:SF0">
    <property type="entry name" value="LIPOYL SYNTHASE, MITOCHONDRIAL"/>
    <property type="match status" value="1"/>
</dbReference>
<protein>
    <recommendedName>
        <fullName evidence="14">Lipoyl synthase, mitochondrial</fullName>
        <ecNumber evidence="14">2.8.1.8</ecNumber>
    </recommendedName>
    <alternativeName>
        <fullName evidence="14">Lipoate synthase</fullName>
        <shortName evidence="14">LS</shortName>
        <shortName evidence="14">Lip-syn</shortName>
    </alternativeName>
    <alternativeName>
        <fullName evidence="14">Lipoic acid synthase</fullName>
    </alternativeName>
</protein>
<dbReference type="SMART" id="SM00487">
    <property type="entry name" value="DEXDc"/>
    <property type="match status" value="1"/>
</dbReference>
<comment type="catalytic activity">
    <reaction evidence="12 14">
        <text>[[Fe-S] cluster scaffold protein carrying a second [4Fe-4S](2+) cluster] + N(6)-octanoyl-L-lysyl-[protein] + 2 oxidized [2Fe-2S]-[ferredoxin] + 2 S-adenosyl-L-methionine + 4 H(+) = [[Fe-S] cluster scaffold protein] + N(6)-[(R)-dihydrolipoyl]-L-lysyl-[protein] + 4 Fe(3+) + 2 hydrogen sulfide + 2 5'-deoxyadenosine + 2 L-methionine + 2 reduced [2Fe-2S]-[ferredoxin]</text>
        <dbReference type="Rhea" id="RHEA:16585"/>
        <dbReference type="Rhea" id="RHEA-COMP:9928"/>
        <dbReference type="Rhea" id="RHEA-COMP:10000"/>
        <dbReference type="Rhea" id="RHEA-COMP:10001"/>
        <dbReference type="Rhea" id="RHEA-COMP:10475"/>
        <dbReference type="Rhea" id="RHEA-COMP:14568"/>
        <dbReference type="Rhea" id="RHEA-COMP:14569"/>
        <dbReference type="ChEBI" id="CHEBI:15378"/>
        <dbReference type="ChEBI" id="CHEBI:17319"/>
        <dbReference type="ChEBI" id="CHEBI:29034"/>
        <dbReference type="ChEBI" id="CHEBI:29919"/>
        <dbReference type="ChEBI" id="CHEBI:33722"/>
        <dbReference type="ChEBI" id="CHEBI:33737"/>
        <dbReference type="ChEBI" id="CHEBI:33738"/>
        <dbReference type="ChEBI" id="CHEBI:57844"/>
        <dbReference type="ChEBI" id="CHEBI:59789"/>
        <dbReference type="ChEBI" id="CHEBI:78809"/>
        <dbReference type="ChEBI" id="CHEBI:83100"/>
        <dbReference type="EC" id="2.8.1.8"/>
    </reaction>
</comment>
<evidence type="ECO:0000256" key="15">
    <source>
        <dbReference type="PROSITE-ProRule" id="PRU00552"/>
    </source>
</evidence>
<evidence type="ECO:0000256" key="11">
    <source>
        <dbReference type="ARBA" id="ARBA00023014"/>
    </source>
</evidence>
<dbReference type="NCBIfam" id="NF004019">
    <property type="entry name" value="PRK05481.1"/>
    <property type="match status" value="1"/>
</dbReference>
<evidence type="ECO:0000259" key="18">
    <source>
        <dbReference type="PROSITE" id="PS51194"/>
    </source>
</evidence>
<dbReference type="Proteomes" id="UP000887572">
    <property type="component" value="Unplaced"/>
</dbReference>
<evidence type="ECO:0000256" key="16">
    <source>
        <dbReference type="SAM" id="MobiDB-lite"/>
    </source>
</evidence>
<keyword evidence="4 14" id="KW-0949">S-adenosyl-L-methionine</keyword>
<comment type="function">
    <text evidence="14">Catalyzes the radical-mediated insertion of two sulfur atoms into the C-6 and C-8 positions of the octanoyl moiety bound to the lipoyl domains of lipoate-dependent enzymes, thereby converting the octanoylated domains into lipoylated derivatives.</text>
</comment>
<evidence type="ECO:0000256" key="9">
    <source>
        <dbReference type="ARBA" id="ARBA00022840"/>
    </source>
</evidence>
<dbReference type="GO" id="GO:0009249">
    <property type="term" value="P:protein lipoylation"/>
    <property type="evidence" value="ECO:0007669"/>
    <property type="project" value="UniProtKB-UniRule"/>
</dbReference>
<comment type="pathway">
    <text evidence="14">Protein modification; protein lipoylation via endogenous pathway; protein N(6)-(lipoyl)lysine from octanoyl-[acyl-carrier-protein]: step 2/2.</text>
</comment>
<keyword evidence="6" id="KW-0547">Nucleotide-binding</keyword>
<dbReference type="SFLD" id="SFLDS00029">
    <property type="entry name" value="Radical_SAM"/>
    <property type="match status" value="1"/>
</dbReference>
<dbReference type="NCBIfam" id="NF009544">
    <property type="entry name" value="PRK12928.1"/>
    <property type="match status" value="1"/>
</dbReference>
<evidence type="ECO:0000256" key="3">
    <source>
        <dbReference type="ARBA" id="ARBA00022679"/>
    </source>
</evidence>
<feature type="compositionally biased region" description="Acidic residues" evidence="16">
    <location>
        <begin position="50"/>
        <end position="61"/>
    </location>
</feature>
<proteinExistence type="inferred from homology"/>
<dbReference type="PROSITE" id="PS51195">
    <property type="entry name" value="Q_MOTIF"/>
    <property type="match status" value="1"/>
</dbReference>
<comment type="cofactor">
    <cofactor evidence="14">
        <name>[4Fe-4S] cluster</name>
        <dbReference type="ChEBI" id="CHEBI:49883"/>
    </cofactor>
    <text evidence="14">Binds 2 [4Fe-4S] clusters per subunit. One cluster is coordinated with 3 cysteines and an exchangeable S-adenosyl-L-methionine.</text>
</comment>
<dbReference type="NCBIfam" id="TIGR00510">
    <property type="entry name" value="lipA"/>
    <property type="match status" value="1"/>
</dbReference>
<dbReference type="SUPFAM" id="SSF102114">
    <property type="entry name" value="Radical SAM enzymes"/>
    <property type="match status" value="1"/>
</dbReference>
<evidence type="ECO:0000256" key="6">
    <source>
        <dbReference type="ARBA" id="ARBA00022741"/>
    </source>
</evidence>
<feature type="compositionally biased region" description="Basic and acidic residues" evidence="16">
    <location>
        <begin position="16"/>
        <end position="27"/>
    </location>
</feature>
<accession>A0A914GXP2</accession>
<dbReference type="Gene3D" id="3.40.50.300">
    <property type="entry name" value="P-loop containing nucleotide triphosphate hydrolases"/>
    <property type="match status" value="2"/>
</dbReference>
<dbReference type="InterPro" id="IPR014014">
    <property type="entry name" value="RNA_helicase_DEAD_Q_motif"/>
</dbReference>
<sequence>MNYGMVPPPEQFSARRHNDDKEKKYNELTRGYTTTKSTAVAAKRTIIENDYFEADSDDDEERGSRKDARKRTPNVKGKQTKSIEKVEEEEAKEESLRKESHALNTGEYSGGQVGRDDIEQEDMHESLMRFMDEYAKRHEEEDSEVYEYDEDGNIMWTWKKVIDPLPPIDHSEIQYKPFNKDFYVEHDEIKALSPKEVFELRIALEVRVYGNDPPKPIVSFAHFQFDKALMSTICNASFEKPTPIQAQAVPAALAGRDVLGLAKTGSGKTLAYIWPAICHILEQPELGPDDGPVALVVVPTRELAIQVYNEARKFCTPYNISVVCAYGGGSKYEQQKALEQGAELCICTPGRIIDLVKIEATNFLRTSFLVFDEVDRMFDLGFEPQVKSIADHIRPDRQCLVFSATMKSNIEKLIFHALFNPVKIVCGDVGEANADVEQTVLVLPGLQAKFDWLFAHIVKFITMGKVLVFVTKKMDAEEVAKKLRLRDIDIVLLHGDMLQQERNEKITAFRSIKSVLVATDVAARGLDIPEIQNVVNFDVARDIDTHVHRVGRTGRAGHRGFAHSLVTEKDAEFCAHLVKNFETAGLPISADLLNVALKCNWFKSQHDKQQQNQPNAAGVGFGGSNRQRTGLGYTTLSPAIAATSAPLGGQSNSLTPSFSQQPTISKQIDRAKSLVESGNVRGMTRVSMMRSALKSTFKHSFQAATVSGSEYLLPASDPRPEWKIKLDAQAEKINQAIRQTQQPSTEGEESNADSKCAGFEMLSVKRLTAAFSWRCPVHHLRAASTLPDDGLTLGDFLPDSQRPAVPVEMRARTGGTAEEQRRTADGRLRLPEWLKRDVVAKQSDVNLLRMKKQLRGLKLATVCEEARCPNIGECWGGGPDTPSTATIMLMGDTCTRGCRFCSVKTARRPPPPDPEEPLNTAKAVKSWGVDYIVLTSVDRDDLADGGAAHISATVRCLKEECSHVLVECLVPDFAGVPKSVEAVVQSGLDVFAHNLETVRRLTPFVRDPRAKYDQSLHVLAHAKKANPEVLTKSSLMLGLGEADQEVEEAMRDLRLVGVEALTLGQYMQPTKRHLAVTEWVSPAKFDRWRELGEQLGFVYTASGPLVRSSYRAGEFYLKNVIESRRKDGGNK</sequence>
<dbReference type="CDD" id="cd01335">
    <property type="entry name" value="Radical_SAM"/>
    <property type="match status" value="1"/>
</dbReference>
<feature type="region of interest" description="Disordered" evidence="16">
    <location>
        <begin position="45"/>
        <end position="114"/>
    </location>
</feature>
<comment type="similarity">
    <text evidence="14">Belongs to the radical SAM superfamily. Lipoyl synthase family.</text>
</comment>
<feature type="binding site" evidence="14">
    <location>
        <position position="1109"/>
    </location>
    <ligand>
        <name>[4Fe-4S] cluster</name>
        <dbReference type="ChEBI" id="CHEBI:49883"/>
        <label>1</label>
    </ligand>
</feature>
<evidence type="ECO:0000313" key="21">
    <source>
        <dbReference type="Proteomes" id="UP000887572"/>
    </source>
</evidence>
<dbReference type="InterPro" id="IPR014001">
    <property type="entry name" value="Helicase_ATP-bd"/>
</dbReference>
<dbReference type="Pfam" id="PF00270">
    <property type="entry name" value="DEAD"/>
    <property type="match status" value="1"/>
</dbReference>
<keyword evidence="8" id="KW-0347">Helicase</keyword>
<dbReference type="GO" id="GO:0003724">
    <property type="term" value="F:RNA helicase activity"/>
    <property type="evidence" value="ECO:0007669"/>
    <property type="project" value="UniProtKB-EC"/>
</dbReference>
<dbReference type="GO" id="GO:0005739">
    <property type="term" value="C:mitochondrion"/>
    <property type="evidence" value="ECO:0007669"/>
    <property type="project" value="UniProtKB-SubCell"/>
</dbReference>
<dbReference type="PROSITE" id="PS51192">
    <property type="entry name" value="HELICASE_ATP_BIND_1"/>
    <property type="match status" value="1"/>
</dbReference>
<dbReference type="HAMAP" id="MF_00206">
    <property type="entry name" value="Lipoyl_synth"/>
    <property type="match status" value="1"/>
</dbReference>
<dbReference type="SUPFAM" id="SSF52540">
    <property type="entry name" value="P-loop containing nucleoside triphosphate hydrolases"/>
    <property type="match status" value="2"/>
</dbReference>
<keyword evidence="11 14" id="KW-0411">Iron-sulfur</keyword>
<dbReference type="GO" id="GO:0003676">
    <property type="term" value="F:nucleic acid binding"/>
    <property type="evidence" value="ECO:0007669"/>
    <property type="project" value="InterPro"/>
</dbReference>
<keyword evidence="9" id="KW-0067">ATP-binding</keyword>
<evidence type="ECO:0000256" key="10">
    <source>
        <dbReference type="ARBA" id="ARBA00023004"/>
    </source>
</evidence>
<dbReference type="InterPro" id="IPR007197">
    <property type="entry name" value="rSAM"/>
</dbReference>
<dbReference type="CDD" id="cd18787">
    <property type="entry name" value="SF2_C_DEAD"/>
    <property type="match status" value="1"/>
</dbReference>
<dbReference type="GO" id="GO:0016787">
    <property type="term" value="F:hydrolase activity"/>
    <property type="evidence" value="ECO:0007669"/>
    <property type="project" value="UniProtKB-KW"/>
</dbReference>
<feature type="domain" description="DEAD-box RNA helicase Q" evidence="19">
    <location>
        <begin position="218"/>
        <end position="246"/>
    </location>
</feature>